<reference evidence="2 3" key="1">
    <citation type="journal article" date="2023" name="Arcadia Sci">
        <title>De novo assembly of a long-read Amblyomma americanum tick genome.</title>
        <authorList>
            <person name="Chou S."/>
            <person name="Poskanzer K.E."/>
            <person name="Rollins M."/>
            <person name="Thuy-Boun P.S."/>
        </authorList>
    </citation>
    <scope>NUCLEOTIDE SEQUENCE [LARGE SCALE GENOMIC DNA]</scope>
    <source>
        <strain evidence="2">F_SG_1</strain>
        <tissue evidence="2">Salivary glands</tissue>
    </source>
</reference>
<dbReference type="AlphaFoldDB" id="A0AAQ4EEB2"/>
<feature type="compositionally biased region" description="Pro residues" evidence="1">
    <location>
        <begin position="97"/>
        <end position="118"/>
    </location>
</feature>
<evidence type="ECO:0000313" key="3">
    <source>
        <dbReference type="Proteomes" id="UP001321473"/>
    </source>
</evidence>
<dbReference type="EMBL" id="JARKHS020017597">
    <property type="protein sequence ID" value="KAK8772893.1"/>
    <property type="molecule type" value="Genomic_DNA"/>
</dbReference>
<organism evidence="2 3">
    <name type="scientific">Amblyomma americanum</name>
    <name type="common">Lone star tick</name>
    <dbReference type="NCBI Taxonomy" id="6943"/>
    <lineage>
        <taxon>Eukaryota</taxon>
        <taxon>Metazoa</taxon>
        <taxon>Ecdysozoa</taxon>
        <taxon>Arthropoda</taxon>
        <taxon>Chelicerata</taxon>
        <taxon>Arachnida</taxon>
        <taxon>Acari</taxon>
        <taxon>Parasitiformes</taxon>
        <taxon>Ixodida</taxon>
        <taxon>Ixodoidea</taxon>
        <taxon>Ixodidae</taxon>
        <taxon>Amblyomminae</taxon>
        <taxon>Amblyomma</taxon>
    </lineage>
</organism>
<proteinExistence type="predicted"/>
<accession>A0AAQ4EEB2</accession>
<feature type="compositionally biased region" description="Polar residues" evidence="1">
    <location>
        <begin position="74"/>
        <end position="85"/>
    </location>
</feature>
<feature type="compositionally biased region" description="Pro residues" evidence="1">
    <location>
        <begin position="23"/>
        <end position="49"/>
    </location>
</feature>
<evidence type="ECO:0000256" key="1">
    <source>
        <dbReference type="SAM" id="MobiDB-lite"/>
    </source>
</evidence>
<gene>
    <name evidence="2" type="ORF">V5799_012573</name>
</gene>
<feature type="region of interest" description="Disordered" evidence="1">
    <location>
        <begin position="1"/>
        <end position="145"/>
    </location>
</feature>
<keyword evidence="3" id="KW-1185">Reference proteome</keyword>
<protein>
    <recommendedName>
        <fullName evidence="4">C2 domain-containing protein</fullName>
    </recommendedName>
</protein>
<evidence type="ECO:0000313" key="2">
    <source>
        <dbReference type="EMBL" id="KAK8772893.1"/>
    </source>
</evidence>
<sequence length="267" mass="29967">MATNKKNSIKAWLQSLQMDEMPEPPIPPVPPVPPVPRVPPLLRPFPPFKPDADDRDVLPLLSPPLPDNKAPRQKTFQLPTSQDGASSPPSFPISVPSTPPAAPPQPRSPQPKKSPPKWPLRSVLKKTKKPSVDATGAQRESDAPLQQFACREDTVVRFLLLKAHDLDPIDDRDTCYPYVIFKLGKEKYTSKPSLEYVGSAARRFNMNLADYQYHATYEVQQDLDDNAGRVQFRMVLERVGGEEYAEVSELPTRQTLAILRKRIAAIY</sequence>
<name>A0AAQ4EEB2_AMBAM</name>
<evidence type="ECO:0008006" key="4">
    <source>
        <dbReference type="Google" id="ProtNLM"/>
    </source>
</evidence>
<comment type="caution">
    <text evidence="2">The sequence shown here is derived from an EMBL/GenBank/DDBJ whole genome shotgun (WGS) entry which is preliminary data.</text>
</comment>
<feature type="compositionally biased region" description="Low complexity" evidence="1">
    <location>
        <begin position="86"/>
        <end position="96"/>
    </location>
</feature>
<dbReference type="Proteomes" id="UP001321473">
    <property type="component" value="Unassembled WGS sequence"/>
</dbReference>
<feature type="non-terminal residue" evidence="2">
    <location>
        <position position="267"/>
    </location>
</feature>